<name>A0A511YYL5_9CELL</name>
<dbReference type="Proteomes" id="UP000321484">
    <property type="component" value="Unassembled WGS sequence"/>
</dbReference>
<dbReference type="NCBIfam" id="TIGR00412">
    <property type="entry name" value="redox_disulf_2"/>
    <property type="match status" value="1"/>
</dbReference>
<dbReference type="RefSeq" id="WP_034243306.1">
    <property type="nucleotide sequence ID" value="NZ_BJYK01000006.1"/>
</dbReference>
<keyword evidence="2" id="KW-0676">Redox-active center</keyword>
<gene>
    <name evidence="4" type="ORF">AFE02nite_20240</name>
</gene>
<dbReference type="PANTHER" id="PTHR36450:SF1">
    <property type="entry name" value="THIOREDOXIN"/>
    <property type="match status" value="1"/>
</dbReference>
<organism evidence="4 5">
    <name type="scientific">Actinotalea fermentans</name>
    <dbReference type="NCBI Taxonomy" id="43671"/>
    <lineage>
        <taxon>Bacteria</taxon>
        <taxon>Bacillati</taxon>
        <taxon>Actinomycetota</taxon>
        <taxon>Actinomycetes</taxon>
        <taxon>Micrococcales</taxon>
        <taxon>Cellulomonadaceae</taxon>
        <taxon>Actinotalea</taxon>
    </lineage>
</organism>
<dbReference type="EMBL" id="BJYK01000006">
    <property type="protein sequence ID" value="GEN80290.1"/>
    <property type="molecule type" value="Genomic_DNA"/>
</dbReference>
<feature type="disulfide bond" description="Redox-active" evidence="2">
    <location>
        <begin position="10"/>
        <end position="13"/>
    </location>
</feature>
<dbReference type="InterPro" id="IPR005243">
    <property type="entry name" value="THIRX-like_proc"/>
</dbReference>
<evidence type="ECO:0000259" key="3">
    <source>
        <dbReference type="Pfam" id="PF13192"/>
    </source>
</evidence>
<feature type="domain" description="Thioredoxin-like fold" evidence="3">
    <location>
        <begin position="1"/>
        <end position="75"/>
    </location>
</feature>
<dbReference type="InterPro" id="IPR036249">
    <property type="entry name" value="Thioredoxin-like_sf"/>
</dbReference>
<proteinExistence type="predicted"/>
<comment type="caution">
    <text evidence="4">The sequence shown here is derived from an EMBL/GenBank/DDBJ whole genome shotgun (WGS) entry which is preliminary data.</text>
</comment>
<protein>
    <submittedName>
        <fullName evidence="4">Redox-active disulfide protein 2</fullName>
    </submittedName>
</protein>
<evidence type="ECO:0000313" key="4">
    <source>
        <dbReference type="EMBL" id="GEN80290.1"/>
    </source>
</evidence>
<dbReference type="PIRSF" id="PIRSF037031">
    <property type="entry name" value="Redox_disulphide_2"/>
    <property type="match status" value="1"/>
</dbReference>
<dbReference type="SUPFAM" id="SSF52833">
    <property type="entry name" value="Thioredoxin-like"/>
    <property type="match status" value="1"/>
</dbReference>
<feature type="active site" description="Nucleophile" evidence="1">
    <location>
        <position position="13"/>
    </location>
</feature>
<evidence type="ECO:0000313" key="5">
    <source>
        <dbReference type="Proteomes" id="UP000321484"/>
    </source>
</evidence>
<keyword evidence="5" id="KW-1185">Reference proteome</keyword>
<reference evidence="4 5" key="1">
    <citation type="submission" date="2019-07" db="EMBL/GenBank/DDBJ databases">
        <title>Whole genome shotgun sequence of Actinotalea fermentans NBRC 105374.</title>
        <authorList>
            <person name="Hosoyama A."/>
            <person name="Uohara A."/>
            <person name="Ohji S."/>
            <person name="Ichikawa N."/>
        </authorList>
    </citation>
    <scope>NUCLEOTIDE SEQUENCE [LARGE SCALE GENOMIC DNA]</scope>
    <source>
        <strain evidence="4 5">NBRC 105374</strain>
    </source>
</reference>
<dbReference type="OrthoDB" id="9800630at2"/>
<evidence type="ECO:0000256" key="2">
    <source>
        <dbReference type="PIRSR" id="PIRSR037031-51"/>
    </source>
</evidence>
<sequence length="81" mass="8385">MKITVLGPGCPSCLSLERAMREAVAALDLDAELEIVSDYAAILSYGIMSTPALAIDGTVVVVGRVPKAAALRELLSQAAAR</sequence>
<dbReference type="AlphaFoldDB" id="A0A511YYL5"/>
<dbReference type="Gene3D" id="3.40.30.10">
    <property type="entry name" value="Glutaredoxin"/>
    <property type="match status" value="1"/>
</dbReference>
<feature type="active site" description="Nucleophile" evidence="1">
    <location>
        <position position="10"/>
    </location>
</feature>
<dbReference type="PANTHER" id="PTHR36450">
    <property type="entry name" value="THIOREDOXIN"/>
    <property type="match status" value="1"/>
</dbReference>
<dbReference type="InterPro" id="IPR012336">
    <property type="entry name" value="Thioredoxin-like_fold"/>
</dbReference>
<keyword evidence="2" id="KW-1015">Disulfide bond</keyword>
<accession>A0A511YYL5</accession>
<evidence type="ECO:0000256" key="1">
    <source>
        <dbReference type="PIRSR" id="PIRSR037031-50"/>
    </source>
</evidence>
<dbReference type="Pfam" id="PF13192">
    <property type="entry name" value="Thioredoxin_3"/>
    <property type="match status" value="1"/>
</dbReference>